<protein>
    <submittedName>
        <fullName evidence="10">Glycosyl transferase family 39</fullName>
    </submittedName>
</protein>
<feature type="transmembrane region" description="Helical" evidence="8">
    <location>
        <begin position="271"/>
        <end position="291"/>
    </location>
</feature>
<name>A0A0G1DEP3_UNCKA</name>
<keyword evidence="2" id="KW-1003">Cell membrane</keyword>
<feature type="transmembrane region" description="Helical" evidence="8">
    <location>
        <begin position="210"/>
        <end position="228"/>
    </location>
</feature>
<keyword evidence="3" id="KW-0328">Glycosyltransferase</keyword>
<evidence type="ECO:0000256" key="4">
    <source>
        <dbReference type="ARBA" id="ARBA00022679"/>
    </source>
</evidence>
<evidence type="ECO:0000313" key="10">
    <source>
        <dbReference type="EMBL" id="KKS60698.1"/>
    </source>
</evidence>
<feature type="transmembrane region" description="Helical" evidence="8">
    <location>
        <begin position="298"/>
        <end position="317"/>
    </location>
</feature>
<dbReference type="PANTHER" id="PTHR33908">
    <property type="entry name" value="MANNOSYLTRANSFERASE YKCB-RELATED"/>
    <property type="match status" value="1"/>
</dbReference>
<sequence length="500" mass="57014">MFEKNLAVVLKYANIAMLTAVFLSFVLLRLINLGYSEYIPDETTVMTPVKNSEINTGFLLAQRKGPVQFLVAQAVNIFNNNVFDEFSYRFPFFLASVFGLFFFYKFIKNMEGQFVAVVATLFLGLNGMLIAFGRVVQYQSLNLLFSSAGLYFLSLLKDEDHRIRNSILGSLFLSLSIMSHWDMVFVLPPALFLIFKYVLFAPLRGRQRRSIIGALSLPVLVIFMPFFINYYGVALSDAGNISYFKTRVGQAEISLENIMHNLKEYITKVELYNPFVYLYALGALAFAGLIGSKRAYPYFYWFLLSLAAFMFIIIKPGTHVYNLFYPAVILSALGAQYFYQLFKGFLSKAVVVALIALFSFFAYQGYLLFADPSVDYPWSQEDILGRKTRPYSQQSLPNNIIGFPIYRGWKEAAEFLAGENARNGSDLPYVTNEESSIGGFYLPLRYGKEGEYYAIGVKRPLSFVNDYTFPSIKNKKTVKRIEVYGENTMRIYKASANEEK</sequence>
<evidence type="ECO:0000256" key="5">
    <source>
        <dbReference type="ARBA" id="ARBA00022692"/>
    </source>
</evidence>
<dbReference type="STRING" id="1619142.UV26_C0002G0024"/>
<feature type="transmembrane region" description="Helical" evidence="8">
    <location>
        <begin position="323"/>
        <end position="342"/>
    </location>
</feature>
<accession>A0A0G1DEP3</accession>
<feature type="transmembrane region" description="Helical" evidence="8">
    <location>
        <begin position="88"/>
        <end position="107"/>
    </location>
</feature>
<evidence type="ECO:0000256" key="3">
    <source>
        <dbReference type="ARBA" id="ARBA00022676"/>
    </source>
</evidence>
<dbReference type="EMBL" id="LCDU01000002">
    <property type="protein sequence ID" value="KKS60698.1"/>
    <property type="molecule type" value="Genomic_DNA"/>
</dbReference>
<evidence type="ECO:0000256" key="7">
    <source>
        <dbReference type="ARBA" id="ARBA00023136"/>
    </source>
</evidence>
<feature type="domain" description="Glycosyltransferase RgtA/B/C/D-like" evidence="9">
    <location>
        <begin position="69"/>
        <end position="227"/>
    </location>
</feature>
<keyword evidence="5 8" id="KW-0812">Transmembrane</keyword>
<evidence type="ECO:0000259" key="9">
    <source>
        <dbReference type="Pfam" id="PF13231"/>
    </source>
</evidence>
<dbReference type="InterPro" id="IPR050297">
    <property type="entry name" value="LipidA_mod_glycosyltrf_83"/>
</dbReference>
<evidence type="ECO:0000256" key="8">
    <source>
        <dbReference type="SAM" id="Phobius"/>
    </source>
</evidence>
<evidence type="ECO:0000256" key="6">
    <source>
        <dbReference type="ARBA" id="ARBA00022989"/>
    </source>
</evidence>
<reference evidence="10 11" key="1">
    <citation type="journal article" date="2015" name="Nature">
        <title>rRNA introns, odd ribosomes, and small enigmatic genomes across a large radiation of phyla.</title>
        <authorList>
            <person name="Brown C.T."/>
            <person name="Hug L.A."/>
            <person name="Thomas B.C."/>
            <person name="Sharon I."/>
            <person name="Castelle C.J."/>
            <person name="Singh A."/>
            <person name="Wilkins M.J."/>
            <person name="Williams K.H."/>
            <person name="Banfield J.F."/>
        </authorList>
    </citation>
    <scope>NUCLEOTIDE SEQUENCE [LARGE SCALE GENOMIC DNA]</scope>
</reference>
<dbReference type="Pfam" id="PF13231">
    <property type="entry name" value="PMT_2"/>
    <property type="match status" value="1"/>
</dbReference>
<keyword evidence="4 10" id="KW-0808">Transferase</keyword>
<dbReference type="PANTHER" id="PTHR33908:SF11">
    <property type="entry name" value="MEMBRANE PROTEIN"/>
    <property type="match status" value="1"/>
</dbReference>
<keyword evidence="6 8" id="KW-1133">Transmembrane helix</keyword>
<comment type="subcellular location">
    <subcellularLocation>
        <location evidence="1">Cell membrane</location>
        <topology evidence="1">Multi-pass membrane protein</topology>
    </subcellularLocation>
</comment>
<evidence type="ECO:0000256" key="1">
    <source>
        <dbReference type="ARBA" id="ARBA00004651"/>
    </source>
</evidence>
<organism evidence="10 11">
    <name type="scientific">candidate division WWE3 bacterium GW2011_GWF2_42_42</name>
    <dbReference type="NCBI Taxonomy" id="1619142"/>
    <lineage>
        <taxon>Bacteria</taxon>
        <taxon>Katanobacteria</taxon>
    </lineage>
</organism>
<comment type="caution">
    <text evidence="10">The sequence shown here is derived from an EMBL/GenBank/DDBJ whole genome shotgun (WGS) entry which is preliminary data.</text>
</comment>
<feature type="transmembrane region" description="Helical" evidence="8">
    <location>
        <begin position="349"/>
        <end position="369"/>
    </location>
</feature>
<proteinExistence type="predicted"/>
<evidence type="ECO:0000256" key="2">
    <source>
        <dbReference type="ARBA" id="ARBA00022475"/>
    </source>
</evidence>
<gene>
    <name evidence="10" type="ORF">UV26_C0002G0024</name>
</gene>
<dbReference type="AlphaFoldDB" id="A0A0G1DEP3"/>
<dbReference type="GO" id="GO:0005886">
    <property type="term" value="C:plasma membrane"/>
    <property type="evidence" value="ECO:0007669"/>
    <property type="project" value="UniProtKB-SubCell"/>
</dbReference>
<feature type="transmembrane region" description="Helical" evidence="8">
    <location>
        <begin position="12"/>
        <end position="31"/>
    </location>
</feature>
<dbReference type="GO" id="GO:0009103">
    <property type="term" value="P:lipopolysaccharide biosynthetic process"/>
    <property type="evidence" value="ECO:0007669"/>
    <property type="project" value="UniProtKB-ARBA"/>
</dbReference>
<keyword evidence="7 8" id="KW-0472">Membrane</keyword>
<dbReference type="Proteomes" id="UP000034678">
    <property type="component" value="Unassembled WGS sequence"/>
</dbReference>
<dbReference type="InterPro" id="IPR038731">
    <property type="entry name" value="RgtA/B/C-like"/>
</dbReference>
<feature type="transmembrane region" description="Helical" evidence="8">
    <location>
        <begin position="114"/>
        <end position="132"/>
    </location>
</feature>
<feature type="transmembrane region" description="Helical" evidence="8">
    <location>
        <begin position="185"/>
        <end position="203"/>
    </location>
</feature>
<dbReference type="GO" id="GO:0016763">
    <property type="term" value="F:pentosyltransferase activity"/>
    <property type="evidence" value="ECO:0007669"/>
    <property type="project" value="TreeGrafter"/>
</dbReference>
<evidence type="ECO:0000313" key="11">
    <source>
        <dbReference type="Proteomes" id="UP000034678"/>
    </source>
</evidence>